<dbReference type="SUPFAM" id="SSF56672">
    <property type="entry name" value="DNA/RNA polymerases"/>
    <property type="match status" value="1"/>
</dbReference>
<keyword evidence="6 11" id="KW-0695">RNA-directed DNA polymerase</keyword>
<protein>
    <recommendedName>
        <fullName evidence="1">RNA-directed DNA polymerase</fullName>
        <ecNumber evidence="1">2.7.7.49</ecNumber>
    </recommendedName>
</protein>
<comment type="catalytic activity">
    <reaction evidence="9">
        <text>DNA(n) + a 2'-deoxyribonucleoside 5'-triphosphate = DNA(n+1) + diphosphate</text>
        <dbReference type="Rhea" id="RHEA:22508"/>
        <dbReference type="Rhea" id="RHEA-COMP:17339"/>
        <dbReference type="Rhea" id="RHEA-COMP:17340"/>
        <dbReference type="ChEBI" id="CHEBI:33019"/>
        <dbReference type="ChEBI" id="CHEBI:61560"/>
        <dbReference type="ChEBI" id="CHEBI:173112"/>
        <dbReference type="EC" id="2.7.7.49"/>
    </reaction>
</comment>
<gene>
    <name evidence="11" type="ORF">RL72_00480</name>
</gene>
<dbReference type="GO" id="GO:0003964">
    <property type="term" value="F:RNA-directed DNA polymerase activity"/>
    <property type="evidence" value="ECO:0007669"/>
    <property type="project" value="UniProtKB-KW"/>
</dbReference>
<dbReference type="AlphaFoldDB" id="A0A0F0L4Y0"/>
<sequence length="334" mass="37080">MRLSALQEIAQRLRAHPAAVHSRHLLIRGKKRLVHTPRDEGLRQALVALVGCIELPIATTMRRDEIAHGYIPGRSAYTNARCHVGATWVQRLDIKNFFPSISAAHVEAALTEAGMGEDAARFIVAFTTFGGSLPLGFIPSPLLSNLVATNIDIGLLRLARERGLCVTRYADDITLSGEELFDCHDDVATIVGESGFALNLAKMSAGTPRNGFRVTGYVLSTGDPRLPRHVKRETRQDLYSVERIGITEQAKHRGRTPQSFGRRLLARLGSIRQSEPLVYERMRSDFPLAFERLDALRESARVTREQKSARLERELLSMPTAAPAYYTPLHPAGR</sequence>
<organism evidence="11 12">
    <name type="scientific">Microbacterium azadirachtae</name>
    <dbReference type="NCBI Taxonomy" id="582680"/>
    <lineage>
        <taxon>Bacteria</taxon>
        <taxon>Bacillati</taxon>
        <taxon>Actinomycetota</taxon>
        <taxon>Actinomycetes</taxon>
        <taxon>Micrococcales</taxon>
        <taxon>Microbacteriaceae</taxon>
        <taxon>Microbacterium</taxon>
    </lineage>
</organism>
<evidence type="ECO:0000256" key="6">
    <source>
        <dbReference type="ARBA" id="ARBA00022918"/>
    </source>
</evidence>
<name>A0A0F0L4Y0_9MICO</name>
<dbReference type="GO" id="GO:0003723">
    <property type="term" value="F:RNA binding"/>
    <property type="evidence" value="ECO:0007669"/>
    <property type="project" value="InterPro"/>
</dbReference>
<keyword evidence="12" id="KW-1185">Reference proteome</keyword>
<evidence type="ECO:0000313" key="12">
    <source>
        <dbReference type="Proteomes" id="UP000033448"/>
    </source>
</evidence>
<dbReference type="EC" id="2.7.7.49" evidence="1"/>
<evidence type="ECO:0000256" key="4">
    <source>
        <dbReference type="ARBA" id="ARBA00022723"/>
    </source>
</evidence>
<evidence type="ECO:0000256" key="7">
    <source>
        <dbReference type="ARBA" id="ARBA00023118"/>
    </source>
</evidence>
<dbReference type="PANTHER" id="PTHR34047">
    <property type="entry name" value="NUCLEAR INTRON MATURASE 1, MITOCHONDRIAL-RELATED"/>
    <property type="match status" value="1"/>
</dbReference>
<comment type="caution">
    <text evidence="11">The sequence shown here is derived from an EMBL/GenBank/DDBJ whole genome shotgun (WGS) entry which is preliminary data.</text>
</comment>
<reference evidence="11 12" key="1">
    <citation type="submission" date="2015-02" db="EMBL/GenBank/DDBJ databases">
        <title>Draft genome sequences of ten Microbacterium spp. with emphasis on heavy metal contaminated environments.</title>
        <authorList>
            <person name="Corretto E."/>
        </authorList>
    </citation>
    <scope>NUCLEOTIDE SEQUENCE [LARGE SCALE GENOMIC DNA]</scope>
    <source>
        <strain evidence="11 12">DSM 23848</strain>
    </source>
</reference>
<accession>A0A0F0L4Y0</accession>
<evidence type="ECO:0000313" key="11">
    <source>
        <dbReference type="EMBL" id="KJL27385.1"/>
    </source>
</evidence>
<dbReference type="Pfam" id="PF00078">
    <property type="entry name" value="RVT_1"/>
    <property type="match status" value="1"/>
</dbReference>
<evidence type="ECO:0000256" key="1">
    <source>
        <dbReference type="ARBA" id="ARBA00012493"/>
    </source>
</evidence>
<keyword evidence="4" id="KW-0479">Metal-binding</keyword>
<proteinExistence type="inferred from homology"/>
<evidence type="ECO:0000256" key="3">
    <source>
        <dbReference type="ARBA" id="ARBA00022695"/>
    </source>
</evidence>
<dbReference type="InterPro" id="IPR000123">
    <property type="entry name" value="Reverse_transcriptase_msDNA"/>
</dbReference>
<evidence type="ECO:0000256" key="5">
    <source>
        <dbReference type="ARBA" id="ARBA00022842"/>
    </source>
</evidence>
<dbReference type="PRINTS" id="PR00866">
    <property type="entry name" value="RNADNAPOLMS"/>
</dbReference>
<dbReference type="InterPro" id="IPR051083">
    <property type="entry name" value="GrpII_Intron_Splice-Mob/Def"/>
</dbReference>
<dbReference type="PATRIC" id="fig|582680.7.peg.494"/>
<evidence type="ECO:0000256" key="9">
    <source>
        <dbReference type="ARBA" id="ARBA00048173"/>
    </source>
</evidence>
<feature type="domain" description="Reverse transcriptase" evidence="10">
    <location>
        <begin position="67"/>
        <end position="218"/>
    </location>
</feature>
<keyword evidence="5" id="KW-0460">Magnesium</keyword>
<keyword evidence="3" id="KW-0548">Nucleotidyltransferase</keyword>
<evidence type="ECO:0000256" key="2">
    <source>
        <dbReference type="ARBA" id="ARBA00022679"/>
    </source>
</evidence>
<comment type="similarity">
    <text evidence="8">Belongs to the bacterial reverse transcriptase family.</text>
</comment>
<dbReference type="Proteomes" id="UP000033448">
    <property type="component" value="Unassembled WGS sequence"/>
</dbReference>
<keyword evidence="7" id="KW-0051">Antiviral defense</keyword>
<dbReference type="InterPro" id="IPR000477">
    <property type="entry name" value="RT_dom"/>
</dbReference>
<dbReference type="PANTHER" id="PTHR34047:SF7">
    <property type="entry name" value="RNA-DIRECTED DNA POLYMERASE"/>
    <property type="match status" value="1"/>
</dbReference>
<dbReference type="GO" id="GO:0051607">
    <property type="term" value="P:defense response to virus"/>
    <property type="evidence" value="ECO:0007669"/>
    <property type="project" value="UniProtKB-KW"/>
</dbReference>
<evidence type="ECO:0000259" key="10">
    <source>
        <dbReference type="Pfam" id="PF00078"/>
    </source>
</evidence>
<evidence type="ECO:0000256" key="8">
    <source>
        <dbReference type="ARBA" id="ARBA00034120"/>
    </source>
</evidence>
<dbReference type="EMBL" id="JYIT01000053">
    <property type="protein sequence ID" value="KJL27385.1"/>
    <property type="molecule type" value="Genomic_DNA"/>
</dbReference>
<dbReference type="InterPro" id="IPR043502">
    <property type="entry name" value="DNA/RNA_pol_sf"/>
</dbReference>
<keyword evidence="2" id="KW-0808">Transferase</keyword>
<dbReference type="CDD" id="cd03487">
    <property type="entry name" value="RT_Bac_retron_II"/>
    <property type="match status" value="1"/>
</dbReference>
<dbReference type="GO" id="GO:0046872">
    <property type="term" value="F:metal ion binding"/>
    <property type="evidence" value="ECO:0007669"/>
    <property type="project" value="UniProtKB-KW"/>
</dbReference>